<dbReference type="PROSITE" id="PS00211">
    <property type="entry name" value="ABC_TRANSPORTER_1"/>
    <property type="match status" value="1"/>
</dbReference>
<dbReference type="PROSITE" id="PS50893">
    <property type="entry name" value="ABC_TRANSPORTER_2"/>
    <property type="match status" value="1"/>
</dbReference>
<dbReference type="STRING" id="84035.SAMN05660742_105222"/>
<keyword evidence="6" id="KW-1185">Reference proteome</keyword>
<dbReference type="Gene3D" id="3.40.50.300">
    <property type="entry name" value="P-loop containing nucleotide triphosphate hydrolases"/>
    <property type="match status" value="1"/>
</dbReference>
<dbReference type="GO" id="GO:0016887">
    <property type="term" value="F:ATP hydrolysis activity"/>
    <property type="evidence" value="ECO:0007669"/>
    <property type="project" value="InterPro"/>
</dbReference>
<keyword evidence="3 5" id="KW-0067">ATP-binding</keyword>
<evidence type="ECO:0000259" key="4">
    <source>
        <dbReference type="PROSITE" id="PS50893"/>
    </source>
</evidence>
<evidence type="ECO:0000313" key="5">
    <source>
        <dbReference type="EMBL" id="SEJ30569.1"/>
    </source>
</evidence>
<dbReference type="Proteomes" id="UP000199662">
    <property type="component" value="Unassembled WGS sequence"/>
</dbReference>
<dbReference type="AlphaFoldDB" id="A0A1H6XNC0"/>
<evidence type="ECO:0000256" key="3">
    <source>
        <dbReference type="ARBA" id="ARBA00022840"/>
    </source>
</evidence>
<dbReference type="InterPro" id="IPR003593">
    <property type="entry name" value="AAA+_ATPase"/>
</dbReference>
<keyword evidence="1" id="KW-0813">Transport</keyword>
<dbReference type="InterPro" id="IPR003439">
    <property type="entry name" value="ABC_transporter-like_ATP-bd"/>
</dbReference>
<evidence type="ECO:0000256" key="2">
    <source>
        <dbReference type="ARBA" id="ARBA00022741"/>
    </source>
</evidence>
<reference evidence="5 6" key="1">
    <citation type="submission" date="2016-10" db="EMBL/GenBank/DDBJ databases">
        <authorList>
            <person name="de Groot N.N."/>
        </authorList>
    </citation>
    <scope>NUCLEOTIDE SEQUENCE [LARGE SCALE GENOMIC DNA]</scope>
    <source>
        <strain evidence="5 6">DSM 2179</strain>
    </source>
</reference>
<dbReference type="InterPro" id="IPR027417">
    <property type="entry name" value="P-loop_NTPase"/>
</dbReference>
<name>A0A1H6XNC0_9FIRM</name>
<evidence type="ECO:0000256" key="1">
    <source>
        <dbReference type="ARBA" id="ARBA00022448"/>
    </source>
</evidence>
<dbReference type="SMART" id="SM00382">
    <property type="entry name" value="AAA"/>
    <property type="match status" value="1"/>
</dbReference>
<dbReference type="Pfam" id="PF00005">
    <property type="entry name" value="ABC_tran"/>
    <property type="match status" value="1"/>
</dbReference>
<dbReference type="PANTHER" id="PTHR42734:SF19">
    <property type="entry name" value="IRON COMPOUNDS ABC TRANSPORTER, ATP-BINDING PROTEIN"/>
    <property type="match status" value="1"/>
</dbReference>
<dbReference type="EMBL" id="FNZK01000005">
    <property type="protein sequence ID" value="SEJ30569.1"/>
    <property type="molecule type" value="Genomic_DNA"/>
</dbReference>
<keyword evidence="2" id="KW-0547">Nucleotide-binding</keyword>
<dbReference type="GO" id="GO:0005524">
    <property type="term" value="F:ATP binding"/>
    <property type="evidence" value="ECO:0007669"/>
    <property type="project" value="UniProtKB-KW"/>
</dbReference>
<dbReference type="PANTHER" id="PTHR42734">
    <property type="entry name" value="METAL TRANSPORT SYSTEM ATP-BINDING PROTEIN TM_0124-RELATED"/>
    <property type="match status" value="1"/>
</dbReference>
<sequence>MQLKLENVQCGYGNKKIIEAISFTVESGEFLCLLGPNGVGKTTLFKTILRLLKLQSGRILIDGENIAKWTQQEFAKKVGYVPQAHASSFAFRVLDVVAMGRAAHLGIWGSPSKMDLEIAEEAIDTLSIGYLKNSIYTEISGGERQLVLIARALAQKPEFLIMDEPTSNLDYGNQIRVMDYIATMIKKSGLGVIMTTHSPNHALQYGSKVAAISRNGQFYIGEPRDVITASYLKETYHVQIEILQSVLQDGTQATICVPLAKQDFWSKITKE</sequence>
<accession>A0A1H6XNC0</accession>
<dbReference type="FunFam" id="3.40.50.300:FF:000134">
    <property type="entry name" value="Iron-enterobactin ABC transporter ATP-binding protein"/>
    <property type="match status" value="1"/>
</dbReference>
<feature type="domain" description="ABC transporter" evidence="4">
    <location>
        <begin position="3"/>
        <end position="239"/>
    </location>
</feature>
<dbReference type="InterPro" id="IPR017871">
    <property type="entry name" value="ABC_transporter-like_CS"/>
</dbReference>
<gene>
    <name evidence="5" type="ORF">SAMN05660742_105222</name>
</gene>
<dbReference type="RefSeq" id="WP_091830477.1">
    <property type="nucleotide sequence ID" value="NZ_FNZK01000005.1"/>
</dbReference>
<dbReference type="SUPFAM" id="SSF52540">
    <property type="entry name" value="P-loop containing nucleoside triphosphate hydrolases"/>
    <property type="match status" value="1"/>
</dbReference>
<proteinExistence type="predicted"/>
<evidence type="ECO:0000313" key="6">
    <source>
        <dbReference type="Proteomes" id="UP000199662"/>
    </source>
</evidence>
<dbReference type="CDD" id="cd03214">
    <property type="entry name" value="ABC_Iron-Siderophores_B12_Hemin"/>
    <property type="match status" value="1"/>
</dbReference>
<dbReference type="InterPro" id="IPR050153">
    <property type="entry name" value="Metal_Ion_Import_ABC"/>
</dbReference>
<organism evidence="5 6">
    <name type="scientific">Propionispira arboris</name>
    <dbReference type="NCBI Taxonomy" id="84035"/>
    <lineage>
        <taxon>Bacteria</taxon>
        <taxon>Bacillati</taxon>
        <taxon>Bacillota</taxon>
        <taxon>Negativicutes</taxon>
        <taxon>Selenomonadales</taxon>
        <taxon>Selenomonadaceae</taxon>
        <taxon>Propionispira</taxon>
    </lineage>
</organism>
<protein>
    <submittedName>
        <fullName evidence="5">Iron complex transport system ATP-binding protein</fullName>
    </submittedName>
</protein>